<dbReference type="RefSeq" id="WP_165302665.1">
    <property type="nucleotide sequence ID" value="NZ_JAAKZZ010000593.1"/>
</dbReference>
<accession>A0A6G4X823</accession>
<protein>
    <submittedName>
        <fullName evidence="1">Uncharacterized protein</fullName>
    </submittedName>
</protein>
<dbReference type="EMBL" id="JAAKZZ010000593">
    <property type="protein sequence ID" value="NGO73000.1"/>
    <property type="molecule type" value="Genomic_DNA"/>
</dbReference>
<dbReference type="AlphaFoldDB" id="A0A6G4X823"/>
<keyword evidence="2" id="KW-1185">Reference proteome</keyword>
<sequence>MTGAEGARARTYYRNATSGELRLVVTLLRPDGRATEVRCAMPATNEPRLCETPPGAGRAGGAGRPGGAYSAVAEVASADGERLLLRAGSNSPARSRT</sequence>
<comment type="caution">
    <text evidence="1">The sequence shown here is derived from an EMBL/GenBank/DDBJ whole genome shotgun (WGS) entry which is preliminary data.</text>
</comment>
<name>A0A6G4X823_9ACTN</name>
<evidence type="ECO:0000313" key="1">
    <source>
        <dbReference type="EMBL" id="NGO73000.1"/>
    </source>
</evidence>
<organism evidence="1 2">
    <name type="scientific">Streptomyces boncukensis</name>
    <dbReference type="NCBI Taxonomy" id="2711219"/>
    <lineage>
        <taxon>Bacteria</taxon>
        <taxon>Bacillati</taxon>
        <taxon>Actinomycetota</taxon>
        <taxon>Actinomycetes</taxon>
        <taxon>Kitasatosporales</taxon>
        <taxon>Streptomycetaceae</taxon>
        <taxon>Streptomyces</taxon>
    </lineage>
</organism>
<reference evidence="1 2" key="1">
    <citation type="submission" date="2020-02" db="EMBL/GenBank/DDBJ databases">
        <title>Whole-genome analyses of novel actinobacteria.</title>
        <authorList>
            <person name="Sahin N."/>
            <person name="Tatar D."/>
        </authorList>
    </citation>
    <scope>NUCLEOTIDE SEQUENCE [LARGE SCALE GENOMIC DNA]</scope>
    <source>
        <strain evidence="1 2">SB3404</strain>
    </source>
</reference>
<gene>
    <name evidence="1" type="ORF">G5C65_32605</name>
</gene>
<evidence type="ECO:0000313" key="2">
    <source>
        <dbReference type="Proteomes" id="UP000477722"/>
    </source>
</evidence>
<dbReference type="Proteomes" id="UP000477722">
    <property type="component" value="Unassembled WGS sequence"/>
</dbReference>
<proteinExistence type="predicted"/>